<dbReference type="GO" id="GO:0045892">
    <property type="term" value="P:negative regulation of DNA-templated transcription"/>
    <property type="evidence" value="ECO:0007669"/>
    <property type="project" value="TreeGrafter"/>
</dbReference>
<keyword evidence="2" id="KW-0238">DNA-binding</keyword>
<dbReference type="Pfam" id="PF00392">
    <property type="entry name" value="GntR"/>
    <property type="match status" value="1"/>
</dbReference>
<protein>
    <submittedName>
        <fullName evidence="5">GntR family transcriptional regulator</fullName>
    </submittedName>
</protein>
<dbReference type="PROSITE" id="PS50949">
    <property type="entry name" value="HTH_GNTR"/>
    <property type="match status" value="1"/>
</dbReference>
<keyword evidence="1" id="KW-0805">Transcription regulation</keyword>
<dbReference type="Pfam" id="PF07702">
    <property type="entry name" value="UTRA"/>
    <property type="match status" value="1"/>
</dbReference>
<dbReference type="InterPro" id="IPR000524">
    <property type="entry name" value="Tscrpt_reg_HTH_GntR"/>
</dbReference>
<evidence type="ECO:0000313" key="6">
    <source>
        <dbReference type="Proteomes" id="UP000595917"/>
    </source>
</evidence>
<dbReference type="SMART" id="SM00345">
    <property type="entry name" value="HTH_GNTR"/>
    <property type="match status" value="1"/>
</dbReference>
<evidence type="ECO:0000256" key="3">
    <source>
        <dbReference type="ARBA" id="ARBA00023163"/>
    </source>
</evidence>
<keyword evidence="3" id="KW-0804">Transcription</keyword>
<dbReference type="SUPFAM" id="SSF46785">
    <property type="entry name" value="Winged helix' DNA-binding domain"/>
    <property type="match status" value="1"/>
</dbReference>
<dbReference type="GO" id="GO:0003700">
    <property type="term" value="F:DNA-binding transcription factor activity"/>
    <property type="evidence" value="ECO:0007669"/>
    <property type="project" value="InterPro"/>
</dbReference>
<dbReference type="Proteomes" id="UP000595917">
    <property type="component" value="Chromosome"/>
</dbReference>
<dbReference type="PANTHER" id="PTHR44846:SF1">
    <property type="entry name" value="MANNOSYL-D-GLYCERATE TRANSPORT_METABOLISM SYSTEM REPRESSOR MNGR-RELATED"/>
    <property type="match status" value="1"/>
</dbReference>
<dbReference type="Gene3D" id="3.40.1410.10">
    <property type="entry name" value="Chorismate lyase-like"/>
    <property type="match status" value="1"/>
</dbReference>
<dbReference type="EMBL" id="CP067089">
    <property type="protein sequence ID" value="QQO07391.1"/>
    <property type="molecule type" value="Genomic_DNA"/>
</dbReference>
<name>A0A7T7XJ94_9SPIR</name>
<organism evidence="5 6">
    <name type="scientific">Breznakiella homolactica</name>
    <dbReference type="NCBI Taxonomy" id="2798577"/>
    <lineage>
        <taxon>Bacteria</taxon>
        <taxon>Pseudomonadati</taxon>
        <taxon>Spirochaetota</taxon>
        <taxon>Spirochaetia</taxon>
        <taxon>Spirochaetales</taxon>
        <taxon>Breznakiellaceae</taxon>
        <taxon>Breznakiella</taxon>
    </lineage>
</organism>
<dbReference type="GO" id="GO:0003677">
    <property type="term" value="F:DNA binding"/>
    <property type="evidence" value="ECO:0007669"/>
    <property type="project" value="UniProtKB-KW"/>
</dbReference>
<dbReference type="InterPro" id="IPR050679">
    <property type="entry name" value="Bact_HTH_transcr_reg"/>
</dbReference>
<dbReference type="InterPro" id="IPR036390">
    <property type="entry name" value="WH_DNA-bd_sf"/>
</dbReference>
<dbReference type="InterPro" id="IPR011663">
    <property type="entry name" value="UTRA"/>
</dbReference>
<dbReference type="FunFam" id="1.10.10.10:FF:000079">
    <property type="entry name" value="GntR family transcriptional regulator"/>
    <property type="match status" value="1"/>
</dbReference>
<dbReference type="PRINTS" id="PR00035">
    <property type="entry name" value="HTHGNTR"/>
</dbReference>
<evidence type="ECO:0000259" key="4">
    <source>
        <dbReference type="PROSITE" id="PS50949"/>
    </source>
</evidence>
<dbReference type="SUPFAM" id="SSF64288">
    <property type="entry name" value="Chorismate lyase-like"/>
    <property type="match status" value="1"/>
</dbReference>
<evidence type="ECO:0000256" key="2">
    <source>
        <dbReference type="ARBA" id="ARBA00023125"/>
    </source>
</evidence>
<gene>
    <name evidence="5" type="ORF">JFL75_10485</name>
</gene>
<dbReference type="AlphaFoldDB" id="A0A7T7XJ94"/>
<dbReference type="KEGG" id="bhc:JFL75_10485"/>
<dbReference type="RefSeq" id="WP_215624696.1">
    <property type="nucleotide sequence ID" value="NZ_CP067089.2"/>
</dbReference>
<keyword evidence="6" id="KW-1185">Reference proteome</keyword>
<dbReference type="SMART" id="SM00866">
    <property type="entry name" value="UTRA"/>
    <property type="match status" value="1"/>
</dbReference>
<reference evidence="5" key="1">
    <citation type="submission" date="2021-01" db="EMBL/GenBank/DDBJ databases">
        <title>Description of Breznakiella homolactica.</title>
        <authorList>
            <person name="Song Y."/>
            <person name="Brune A."/>
        </authorList>
    </citation>
    <scope>NUCLEOTIDE SEQUENCE</scope>
    <source>
        <strain evidence="5">RmG30</strain>
    </source>
</reference>
<feature type="domain" description="HTH gntR-type" evidence="4">
    <location>
        <begin position="16"/>
        <end position="84"/>
    </location>
</feature>
<evidence type="ECO:0000256" key="1">
    <source>
        <dbReference type="ARBA" id="ARBA00023015"/>
    </source>
</evidence>
<evidence type="ECO:0000313" key="5">
    <source>
        <dbReference type="EMBL" id="QQO07391.1"/>
    </source>
</evidence>
<dbReference type="PANTHER" id="PTHR44846">
    <property type="entry name" value="MANNOSYL-D-GLYCERATE TRANSPORT/METABOLISM SYSTEM REPRESSOR MNGR-RELATED"/>
    <property type="match status" value="1"/>
</dbReference>
<dbReference type="CDD" id="cd07377">
    <property type="entry name" value="WHTH_GntR"/>
    <property type="match status" value="1"/>
</dbReference>
<sequence length="258" mass="29674">MNSLERQSVIQFNHVSPLYEQVKQSLLHDIMNETYTYGDRLPSEAELSEQYGVSRITIRRTISELAEEGYLSSQQGRGTFVKYHAKTQELRAFNNFEDGNAHHLERKILSKECIEADAGLAEIFEILPGARIVKLRRLFTEAGKEYSIDNAYFPETLYPGIFEKLQDNVSTLDLVKNFYKMNFYKAYKTLGVIRAGDTEAALLKCVPGEPLFSITKVYYDRMDKPVHYSQYLILGTRCKYTLTVNNDEADTKVLFQGE</sequence>
<dbReference type="InterPro" id="IPR028978">
    <property type="entry name" value="Chorismate_lyase_/UTRA_dom_sf"/>
</dbReference>
<dbReference type="InterPro" id="IPR036388">
    <property type="entry name" value="WH-like_DNA-bd_sf"/>
</dbReference>
<proteinExistence type="predicted"/>
<dbReference type="Gene3D" id="1.10.10.10">
    <property type="entry name" value="Winged helix-like DNA-binding domain superfamily/Winged helix DNA-binding domain"/>
    <property type="match status" value="1"/>
</dbReference>
<accession>A0A7T7XJ94</accession>